<name>A0A1H7TZE0_9SPHI</name>
<keyword evidence="2" id="KW-0680">Restriction system</keyword>
<keyword evidence="3" id="KW-0238">DNA-binding</keyword>
<dbReference type="PANTHER" id="PTHR30408">
    <property type="entry name" value="TYPE-1 RESTRICTION ENZYME ECOKI SPECIFICITY PROTEIN"/>
    <property type="match status" value="1"/>
</dbReference>
<dbReference type="InterPro" id="IPR000055">
    <property type="entry name" value="Restrct_endonuc_typeI_TRD"/>
</dbReference>
<keyword evidence="6" id="KW-1185">Reference proteome</keyword>
<evidence type="ECO:0000256" key="3">
    <source>
        <dbReference type="ARBA" id="ARBA00023125"/>
    </source>
</evidence>
<dbReference type="GO" id="GO:0009307">
    <property type="term" value="P:DNA restriction-modification system"/>
    <property type="evidence" value="ECO:0007669"/>
    <property type="project" value="UniProtKB-KW"/>
</dbReference>
<reference evidence="6" key="1">
    <citation type="submission" date="2016-10" db="EMBL/GenBank/DDBJ databases">
        <authorList>
            <person name="Varghese N."/>
            <person name="Submissions S."/>
        </authorList>
    </citation>
    <scope>NUCLEOTIDE SEQUENCE [LARGE SCALE GENOMIC DNA]</scope>
    <source>
        <strain evidence="6">Jip14</strain>
    </source>
</reference>
<organism evidence="5 6">
    <name type="scientific">Parapedobacter koreensis</name>
    <dbReference type="NCBI Taxonomy" id="332977"/>
    <lineage>
        <taxon>Bacteria</taxon>
        <taxon>Pseudomonadati</taxon>
        <taxon>Bacteroidota</taxon>
        <taxon>Sphingobacteriia</taxon>
        <taxon>Sphingobacteriales</taxon>
        <taxon>Sphingobacteriaceae</taxon>
        <taxon>Parapedobacter</taxon>
    </lineage>
</organism>
<sequence>MANKKLKVGNVPNLRFPGFEGEWTTKKLGDVTDKINSGKTPLGGESAYTDRGVLFIRSQNVSDNQLELKHSVFIPEEVNSQMRNSIVQPNDILLNITGASLGRSCVVPHNFEVGNVSQHVCIVRLDKEHVPRFIQPFFSSIKGQNIFKSLQTGSGREGLNFENIRNVKLNFPAIAEQQKIASFFSLINERIQTQNKIIKQLETLIQNFRNDIFQRKLRFKNEIGGDFSEWIDVKIGDILKIGSGKDYKHLRPGNIPVFGTGGFMTSVDDYLHNGETVCIGRKGTIDKPMYYDGKIWTVDTLFYTHSFQSCIPKFIFHLFKTINWLEFNEASGVPSLSKSTIEKLKVQIPSLNEQNIISNFLFRIDQKIQTEKHILRQLEKQKKTLLKQLFI</sequence>
<dbReference type="InterPro" id="IPR052021">
    <property type="entry name" value="Type-I_RS_S_subunit"/>
</dbReference>
<gene>
    <name evidence="5" type="ORF">SAMN05421740_112146</name>
</gene>
<dbReference type="GO" id="GO:0003677">
    <property type="term" value="F:DNA binding"/>
    <property type="evidence" value="ECO:0007669"/>
    <property type="project" value="UniProtKB-KW"/>
</dbReference>
<dbReference type="PANTHER" id="PTHR30408:SF12">
    <property type="entry name" value="TYPE I RESTRICTION ENZYME MJAVIII SPECIFICITY SUBUNIT"/>
    <property type="match status" value="1"/>
</dbReference>
<dbReference type="Gene3D" id="1.10.287.1120">
    <property type="entry name" value="Bipartite methylase S protein"/>
    <property type="match status" value="1"/>
</dbReference>
<dbReference type="Pfam" id="PF01420">
    <property type="entry name" value="Methylase_S"/>
    <property type="match status" value="2"/>
</dbReference>
<dbReference type="InterPro" id="IPR044946">
    <property type="entry name" value="Restrct_endonuc_typeI_TRD_sf"/>
</dbReference>
<evidence type="ECO:0000313" key="6">
    <source>
        <dbReference type="Proteomes" id="UP000198916"/>
    </source>
</evidence>
<dbReference type="Proteomes" id="UP000198916">
    <property type="component" value="Unassembled WGS sequence"/>
</dbReference>
<feature type="domain" description="Type I restriction modification DNA specificity" evidence="4">
    <location>
        <begin position="22"/>
        <end position="202"/>
    </location>
</feature>
<dbReference type="Gene3D" id="3.90.220.20">
    <property type="entry name" value="DNA methylase specificity domains"/>
    <property type="match status" value="2"/>
</dbReference>
<dbReference type="RefSeq" id="WP_090608985.1">
    <property type="nucleotide sequence ID" value="NZ_FNZR01000012.1"/>
</dbReference>
<evidence type="ECO:0000256" key="1">
    <source>
        <dbReference type="ARBA" id="ARBA00010923"/>
    </source>
</evidence>
<evidence type="ECO:0000256" key="2">
    <source>
        <dbReference type="ARBA" id="ARBA00022747"/>
    </source>
</evidence>
<evidence type="ECO:0000259" key="4">
    <source>
        <dbReference type="Pfam" id="PF01420"/>
    </source>
</evidence>
<proteinExistence type="inferred from homology"/>
<dbReference type="CDD" id="cd17256">
    <property type="entry name" value="RMtype1_S_EcoJA65PI-TRD1-CR1_like"/>
    <property type="match status" value="1"/>
</dbReference>
<dbReference type="AlphaFoldDB" id="A0A1H7TZE0"/>
<dbReference type="STRING" id="332977.SAMN05421740_112146"/>
<accession>A0A1H7TZE0</accession>
<protein>
    <submittedName>
        <fullName evidence="5">Type I restriction enzyme, S subunit</fullName>
    </submittedName>
</protein>
<feature type="domain" description="Type I restriction modification DNA specificity" evidence="4">
    <location>
        <begin position="228"/>
        <end position="380"/>
    </location>
</feature>
<dbReference type="CDD" id="cd17288">
    <property type="entry name" value="RMtype1_S_LlaAI06ORF1089P_TRD1-CR1_like"/>
    <property type="match status" value="1"/>
</dbReference>
<dbReference type="EMBL" id="FNZR01000012">
    <property type="protein sequence ID" value="SEL89337.1"/>
    <property type="molecule type" value="Genomic_DNA"/>
</dbReference>
<comment type="similarity">
    <text evidence="1">Belongs to the type-I restriction system S methylase family.</text>
</comment>
<dbReference type="OrthoDB" id="9816225at2"/>
<dbReference type="SUPFAM" id="SSF116734">
    <property type="entry name" value="DNA methylase specificity domain"/>
    <property type="match status" value="2"/>
</dbReference>
<evidence type="ECO:0000313" key="5">
    <source>
        <dbReference type="EMBL" id="SEL89337.1"/>
    </source>
</evidence>